<dbReference type="AlphaFoldDB" id="A0A2V2BM69"/>
<dbReference type="Proteomes" id="UP000245981">
    <property type="component" value="Unassembled WGS sequence"/>
</dbReference>
<organism evidence="1 2">
    <name type="scientific">Pantoea allii</name>
    <dbReference type="NCBI Taxonomy" id="574096"/>
    <lineage>
        <taxon>Bacteria</taxon>
        <taxon>Pseudomonadati</taxon>
        <taxon>Pseudomonadota</taxon>
        <taxon>Gammaproteobacteria</taxon>
        <taxon>Enterobacterales</taxon>
        <taxon>Erwiniaceae</taxon>
        <taxon>Pantoea</taxon>
    </lineage>
</organism>
<gene>
    <name evidence="1" type="ORF">C7431_102518</name>
</gene>
<accession>A0A2V2BM69</accession>
<evidence type="ECO:0000313" key="2">
    <source>
        <dbReference type="Proteomes" id="UP000245981"/>
    </source>
</evidence>
<protein>
    <submittedName>
        <fullName evidence="1">Uncharacterized protein</fullName>
    </submittedName>
</protein>
<sequence length="33" mass="3541">MPFSGRIASYALALRLISCQSIQAIPLHKAVNA</sequence>
<dbReference type="EMBL" id="QGHF01000002">
    <property type="protein sequence ID" value="PWK99700.1"/>
    <property type="molecule type" value="Genomic_DNA"/>
</dbReference>
<proteinExistence type="predicted"/>
<name>A0A2V2BM69_9GAMM</name>
<evidence type="ECO:0000313" key="1">
    <source>
        <dbReference type="EMBL" id="PWK99700.1"/>
    </source>
</evidence>
<comment type="caution">
    <text evidence="1">The sequence shown here is derived from an EMBL/GenBank/DDBJ whole genome shotgun (WGS) entry which is preliminary data.</text>
</comment>
<reference evidence="1 2" key="1">
    <citation type="submission" date="2018-05" db="EMBL/GenBank/DDBJ databases">
        <title>Genomic Encyclopedia of Type Strains, Phase IV (KMG-V): Genome sequencing to study the core and pangenomes of soil and plant-associated prokaryotes.</title>
        <authorList>
            <person name="Whitman W."/>
        </authorList>
    </citation>
    <scope>NUCLEOTIDE SEQUENCE [LARGE SCALE GENOMIC DNA]</scope>
    <source>
        <strain evidence="1 2">PNA 200-10</strain>
    </source>
</reference>